<reference evidence="1 2" key="1">
    <citation type="submission" date="2024-11" db="EMBL/GenBank/DDBJ databases">
        <title>A near-complete genome assembly of Cinchona calisaya.</title>
        <authorList>
            <person name="Lian D.C."/>
            <person name="Zhao X.W."/>
            <person name="Wei L."/>
        </authorList>
    </citation>
    <scope>NUCLEOTIDE SEQUENCE [LARGE SCALE GENOMIC DNA]</scope>
    <source>
        <tissue evidence="1">Nenye</tissue>
    </source>
</reference>
<gene>
    <name evidence="1" type="ORF">ACH5RR_032446</name>
</gene>
<dbReference type="AlphaFoldDB" id="A0ABD2YKN7"/>
<comment type="caution">
    <text evidence="1">The sequence shown here is derived from an EMBL/GenBank/DDBJ whole genome shotgun (WGS) entry which is preliminary data.</text>
</comment>
<proteinExistence type="predicted"/>
<sequence length="195" mass="22060">MSSPRTTHWAALEQILCYLKGAPGRGILYHNHGHSRIECFSDADWAGSKIDRRSTTGYCVFVGGNLVSWKSKKQNVVSRSSAESEYRAMAQSTCELIWIHQLLSEIGLDTSLPMKLWCDNQVAVHIASNPVLHERTKHIEVDCHFIHEKIQQNLISTNHVKTGELLADFFTKALSSPRIDYICNKMGMINIYARS</sequence>
<dbReference type="SUPFAM" id="SSF56672">
    <property type="entry name" value="DNA/RNA polymerases"/>
    <property type="match status" value="1"/>
</dbReference>
<protein>
    <recommendedName>
        <fullName evidence="3">Copia protein</fullName>
    </recommendedName>
</protein>
<dbReference type="PANTHER" id="PTHR11439">
    <property type="entry name" value="GAG-POL-RELATED RETROTRANSPOSON"/>
    <property type="match status" value="1"/>
</dbReference>
<dbReference type="CDD" id="cd09272">
    <property type="entry name" value="RNase_HI_RT_Ty1"/>
    <property type="match status" value="1"/>
</dbReference>
<evidence type="ECO:0000313" key="2">
    <source>
        <dbReference type="Proteomes" id="UP001630127"/>
    </source>
</evidence>
<name>A0ABD2YKN7_9GENT</name>
<organism evidence="1 2">
    <name type="scientific">Cinchona calisaya</name>
    <dbReference type="NCBI Taxonomy" id="153742"/>
    <lineage>
        <taxon>Eukaryota</taxon>
        <taxon>Viridiplantae</taxon>
        <taxon>Streptophyta</taxon>
        <taxon>Embryophyta</taxon>
        <taxon>Tracheophyta</taxon>
        <taxon>Spermatophyta</taxon>
        <taxon>Magnoliopsida</taxon>
        <taxon>eudicotyledons</taxon>
        <taxon>Gunneridae</taxon>
        <taxon>Pentapetalae</taxon>
        <taxon>asterids</taxon>
        <taxon>lamiids</taxon>
        <taxon>Gentianales</taxon>
        <taxon>Rubiaceae</taxon>
        <taxon>Cinchonoideae</taxon>
        <taxon>Cinchoneae</taxon>
        <taxon>Cinchona</taxon>
    </lineage>
</organism>
<evidence type="ECO:0000313" key="1">
    <source>
        <dbReference type="EMBL" id="KAL3507064.1"/>
    </source>
</evidence>
<dbReference type="PANTHER" id="PTHR11439:SF467">
    <property type="entry name" value="INTEGRASE CATALYTIC DOMAIN-CONTAINING PROTEIN"/>
    <property type="match status" value="1"/>
</dbReference>
<keyword evidence="2" id="KW-1185">Reference proteome</keyword>
<dbReference type="EMBL" id="JBJUIK010000013">
    <property type="protein sequence ID" value="KAL3507064.1"/>
    <property type="molecule type" value="Genomic_DNA"/>
</dbReference>
<evidence type="ECO:0008006" key="3">
    <source>
        <dbReference type="Google" id="ProtNLM"/>
    </source>
</evidence>
<dbReference type="InterPro" id="IPR043502">
    <property type="entry name" value="DNA/RNA_pol_sf"/>
</dbReference>
<accession>A0ABD2YKN7</accession>
<dbReference type="Proteomes" id="UP001630127">
    <property type="component" value="Unassembled WGS sequence"/>
</dbReference>